<comment type="caution">
    <text evidence="2">The sequence shown here is derived from an EMBL/GenBank/DDBJ whole genome shotgun (WGS) entry which is preliminary data.</text>
</comment>
<dbReference type="Gene3D" id="2.120.10.90">
    <property type="entry name" value="DNA gyrase/topoisomerase IV, subunit A, C-terminal"/>
    <property type="match status" value="1"/>
</dbReference>
<dbReference type="PANTHER" id="PTHR43493:SF9">
    <property type="entry name" value="DNA TOPOISOMERASE 4 SUBUNIT A"/>
    <property type="match status" value="1"/>
</dbReference>
<gene>
    <name evidence="2" type="ORF">Zmor_008994</name>
</gene>
<dbReference type="InterPro" id="IPR035516">
    <property type="entry name" value="Gyrase/topoIV_suA_C"/>
</dbReference>
<dbReference type="GO" id="GO:0003677">
    <property type="term" value="F:DNA binding"/>
    <property type="evidence" value="ECO:0007669"/>
    <property type="project" value="InterPro"/>
</dbReference>
<accession>A0AA38M068</accession>
<protein>
    <recommendedName>
        <fullName evidence="4">DNA gyrase subunit A</fullName>
    </recommendedName>
</protein>
<dbReference type="GO" id="GO:0006265">
    <property type="term" value="P:DNA topological change"/>
    <property type="evidence" value="ECO:0007669"/>
    <property type="project" value="InterPro"/>
</dbReference>
<dbReference type="Pfam" id="PF03989">
    <property type="entry name" value="DNA_gyraseA_C"/>
    <property type="match status" value="3"/>
</dbReference>
<dbReference type="GO" id="GO:0003918">
    <property type="term" value="F:DNA topoisomerase type II (double strand cut, ATP-hydrolyzing) activity"/>
    <property type="evidence" value="ECO:0007669"/>
    <property type="project" value="TreeGrafter"/>
</dbReference>
<dbReference type="GO" id="GO:0009330">
    <property type="term" value="C:DNA topoisomerase type II (double strand cut, ATP-hydrolyzing) complex"/>
    <property type="evidence" value="ECO:0007669"/>
    <property type="project" value="TreeGrafter"/>
</dbReference>
<dbReference type="EMBL" id="JALNTZ010000277">
    <property type="protein sequence ID" value="KAJ3636295.1"/>
    <property type="molecule type" value="Genomic_DNA"/>
</dbReference>
<sequence>MGGHETIISAYVVTDFENAKQEILVATKLGSIKRTPIELLETKLFSKSYRLIKLSNDDEIVSADLVTSKTKSVAMLTSSGYSVRYDISEIPSLGQNAKGVKSTVVKDDTIVAGIALDSEDVVVITNRSNIKRVSQKDIPLMTRPKRGVRLFPYNKRANESAIALYQVKANDVIEILNEDDEITLQKVKELKVLELESVCADLDMEDIALTNMQRGAVIKLGDIPPKSSSDGDDEKIISKPTEEKNVEVESEDTIELQVDVDDIL</sequence>
<evidence type="ECO:0000256" key="1">
    <source>
        <dbReference type="SAM" id="MobiDB-lite"/>
    </source>
</evidence>
<feature type="compositionally biased region" description="Basic and acidic residues" evidence="1">
    <location>
        <begin position="234"/>
        <end position="247"/>
    </location>
</feature>
<evidence type="ECO:0000313" key="3">
    <source>
        <dbReference type="Proteomes" id="UP001168821"/>
    </source>
</evidence>
<evidence type="ECO:0008006" key="4">
    <source>
        <dbReference type="Google" id="ProtNLM"/>
    </source>
</evidence>
<dbReference type="InterPro" id="IPR006691">
    <property type="entry name" value="GyrA/parC_rep"/>
</dbReference>
<dbReference type="AlphaFoldDB" id="A0AA38M068"/>
<reference evidence="2" key="1">
    <citation type="journal article" date="2023" name="G3 (Bethesda)">
        <title>Whole genome assemblies of Zophobas morio and Tenebrio molitor.</title>
        <authorList>
            <person name="Kaur S."/>
            <person name="Stinson S.A."/>
            <person name="diCenzo G.C."/>
        </authorList>
    </citation>
    <scope>NUCLEOTIDE SEQUENCE</scope>
    <source>
        <strain evidence="2">QUZm001</strain>
    </source>
</reference>
<keyword evidence="3" id="KW-1185">Reference proteome</keyword>
<dbReference type="PANTHER" id="PTHR43493">
    <property type="entry name" value="DNA GYRASE/TOPOISOMERASE SUBUNIT A"/>
    <property type="match status" value="1"/>
</dbReference>
<dbReference type="Proteomes" id="UP001168821">
    <property type="component" value="Unassembled WGS sequence"/>
</dbReference>
<dbReference type="GO" id="GO:0005737">
    <property type="term" value="C:cytoplasm"/>
    <property type="evidence" value="ECO:0007669"/>
    <property type="project" value="TreeGrafter"/>
</dbReference>
<dbReference type="SUPFAM" id="SSF101904">
    <property type="entry name" value="GyrA/ParC C-terminal domain-like"/>
    <property type="match status" value="1"/>
</dbReference>
<name>A0AA38M068_9CUCU</name>
<evidence type="ECO:0000313" key="2">
    <source>
        <dbReference type="EMBL" id="KAJ3636295.1"/>
    </source>
</evidence>
<proteinExistence type="predicted"/>
<feature type="region of interest" description="Disordered" evidence="1">
    <location>
        <begin position="221"/>
        <end position="251"/>
    </location>
</feature>
<dbReference type="InterPro" id="IPR050220">
    <property type="entry name" value="Type_II_DNA_Topoisomerases"/>
</dbReference>
<organism evidence="2 3">
    <name type="scientific">Zophobas morio</name>
    <dbReference type="NCBI Taxonomy" id="2755281"/>
    <lineage>
        <taxon>Eukaryota</taxon>
        <taxon>Metazoa</taxon>
        <taxon>Ecdysozoa</taxon>
        <taxon>Arthropoda</taxon>
        <taxon>Hexapoda</taxon>
        <taxon>Insecta</taxon>
        <taxon>Pterygota</taxon>
        <taxon>Neoptera</taxon>
        <taxon>Endopterygota</taxon>
        <taxon>Coleoptera</taxon>
        <taxon>Polyphaga</taxon>
        <taxon>Cucujiformia</taxon>
        <taxon>Tenebrionidae</taxon>
        <taxon>Zophobas</taxon>
    </lineage>
</organism>
<dbReference type="GO" id="GO:0005524">
    <property type="term" value="F:ATP binding"/>
    <property type="evidence" value="ECO:0007669"/>
    <property type="project" value="InterPro"/>
</dbReference>